<dbReference type="GO" id="GO:0016747">
    <property type="term" value="F:acyltransferase activity, transferring groups other than amino-acyl groups"/>
    <property type="evidence" value="ECO:0007669"/>
    <property type="project" value="InterPro"/>
</dbReference>
<comment type="caution">
    <text evidence="2">The sequence shown here is derived from an EMBL/GenBank/DDBJ whole genome shotgun (WGS) entry which is preliminary data.</text>
</comment>
<accession>A0A6N9I3C2</accession>
<dbReference type="Proteomes" id="UP000449209">
    <property type="component" value="Unassembled WGS sequence"/>
</dbReference>
<proteinExistence type="predicted"/>
<sequence>MVRNMWIKEFKALTTWELFEIYRARTDVFVVEQACAYPEVDTVDLTAQHVFSTTADGQVQAYCRIYRDESQTDHWHIGRVLVAKTARGHGAARELVQTAIDWIKKQPEAKVIDIEAQVYLSAFYQQMGFEIMSKPFDDFGIAHQEMSQTLVN</sequence>
<dbReference type="CDD" id="cd04301">
    <property type="entry name" value="NAT_SF"/>
    <property type="match status" value="1"/>
</dbReference>
<feature type="domain" description="N-acetyltransferase" evidence="1">
    <location>
        <begin position="8"/>
        <end position="151"/>
    </location>
</feature>
<dbReference type="Pfam" id="PF13673">
    <property type="entry name" value="Acetyltransf_10"/>
    <property type="match status" value="1"/>
</dbReference>
<dbReference type="EMBL" id="WEZQ01000005">
    <property type="protein sequence ID" value="MYV16896.1"/>
    <property type="molecule type" value="Genomic_DNA"/>
</dbReference>
<dbReference type="InterPro" id="IPR000182">
    <property type="entry name" value="GNAT_dom"/>
</dbReference>
<protein>
    <submittedName>
        <fullName evidence="2">GNAT family N-acetyltransferase</fullName>
    </submittedName>
</protein>
<keyword evidence="2" id="KW-0808">Transferase</keyword>
<dbReference type="OrthoDB" id="9796171at2"/>
<evidence type="ECO:0000313" key="3">
    <source>
        <dbReference type="Proteomes" id="UP000449209"/>
    </source>
</evidence>
<gene>
    <name evidence="2" type="ORF">GB993_05125</name>
</gene>
<dbReference type="PROSITE" id="PS51186">
    <property type="entry name" value="GNAT"/>
    <property type="match status" value="1"/>
</dbReference>
<dbReference type="SUPFAM" id="SSF55729">
    <property type="entry name" value="Acyl-CoA N-acyltransferases (Nat)"/>
    <property type="match status" value="1"/>
</dbReference>
<name>A0A6N9I3C2_9LACO</name>
<reference evidence="2 3" key="1">
    <citation type="journal article" date="2019" name="Appl. Environ. Microbiol.">
        <title>Genetic determinants of hydroxycinnamic acid metabolism in heterofermentative lactobacilli.</title>
        <authorList>
            <person name="Gaur G."/>
            <person name="Oh J.H."/>
            <person name="Filannino P."/>
            <person name="Gobbetti M."/>
            <person name="van Pijkeren J.P."/>
            <person name="Ganzle M.G."/>
        </authorList>
    </citation>
    <scope>NUCLEOTIDE SEQUENCE [LARGE SCALE GENOMIC DNA]</scope>
    <source>
        <strain evidence="2 3">C5</strain>
    </source>
</reference>
<evidence type="ECO:0000259" key="1">
    <source>
        <dbReference type="PROSITE" id="PS51186"/>
    </source>
</evidence>
<dbReference type="Gene3D" id="3.40.630.30">
    <property type="match status" value="1"/>
</dbReference>
<evidence type="ECO:0000313" key="2">
    <source>
        <dbReference type="EMBL" id="MYV16896.1"/>
    </source>
</evidence>
<dbReference type="AlphaFoldDB" id="A0A6N9I3C2"/>
<dbReference type="InterPro" id="IPR016181">
    <property type="entry name" value="Acyl_CoA_acyltransferase"/>
</dbReference>
<organism evidence="2 3">
    <name type="scientific">Furfurilactobacillus milii</name>
    <dbReference type="NCBI Taxonomy" id="2888272"/>
    <lineage>
        <taxon>Bacteria</taxon>
        <taxon>Bacillati</taxon>
        <taxon>Bacillota</taxon>
        <taxon>Bacilli</taxon>
        <taxon>Lactobacillales</taxon>
        <taxon>Lactobacillaceae</taxon>
        <taxon>Furfurilactobacillus</taxon>
    </lineage>
</organism>